<dbReference type="InterPro" id="IPR006963">
    <property type="entry name" value="Mopterin_OxRdtase_4Fe-4S_dom"/>
</dbReference>
<reference evidence="6 7" key="1">
    <citation type="submission" date="2020-04" db="EMBL/GenBank/DDBJ databases">
        <title>Ferrimonas sp. S7 isolated from sea water.</title>
        <authorList>
            <person name="Bae S.S."/>
            <person name="Baek K."/>
        </authorList>
    </citation>
    <scope>NUCLEOTIDE SEQUENCE [LARGE SCALE GENOMIC DNA]</scope>
    <source>
        <strain evidence="6 7">S7</strain>
    </source>
</reference>
<dbReference type="InterPro" id="IPR006656">
    <property type="entry name" value="Mopterin_OxRdtase"/>
</dbReference>
<dbReference type="EMBL" id="CP051180">
    <property type="protein sequence ID" value="QIZ76297.1"/>
    <property type="molecule type" value="Genomic_DNA"/>
</dbReference>
<dbReference type="InterPro" id="IPR011888">
    <property type="entry name" value="Anaer_DMSO_reductase"/>
</dbReference>
<dbReference type="PROSITE" id="PS51669">
    <property type="entry name" value="4FE4S_MOW_BIS_MGD"/>
    <property type="match status" value="1"/>
</dbReference>
<accession>A0A6H1UB43</accession>
<dbReference type="AlphaFoldDB" id="A0A6H1UB43"/>
<dbReference type="InterPro" id="IPR009010">
    <property type="entry name" value="Asp_de-COase-like_dom_sf"/>
</dbReference>
<dbReference type="SUPFAM" id="SSF50692">
    <property type="entry name" value="ADC-like"/>
    <property type="match status" value="1"/>
</dbReference>
<evidence type="ECO:0000313" key="6">
    <source>
        <dbReference type="EMBL" id="QIZ76297.1"/>
    </source>
</evidence>
<dbReference type="SUPFAM" id="SSF53706">
    <property type="entry name" value="Formate dehydrogenase/DMSO reductase, domains 1-3"/>
    <property type="match status" value="1"/>
</dbReference>
<dbReference type="Pfam" id="PF04879">
    <property type="entry name" value="Molybdop_Fe4S4"/>
    <property type="match status" value="1"/>
</dbReference>
<evidence type="ECO:0000313" key="7">
    <source>
        <dbReference type="Proteomes" id="UP000501602"/>
    </source>
</evidence>
<dbReference type="GO" id="GO:0030151">
    <property type="term" value="F:molybdenum ion binding"/>
    <property type="evidence" value="ECO:0007669"/>
    <property type="project" value="InterPro"/>
</dbReference>
<dbReference type="GO" id="GO:0009055">
    <property type="term" value="F:electron transfer activity"/>
    <property type="evidence" value="ECO:0007669"/>
    <property type="project" value="TreeGrafter"/>
</dbReference>
<evidence type="ECO:0000256" key="4">
    <source>
        <dbReference type="ARBA" id="ARBA00023014"/>
    </source>
</evidence>
<keyword evidence="3" id="KW-0408">Iron</keyword>
<name>A0A6H1UB43_9GAMM</name>
<gene>
    <name evidence="6" type="ORF">HER31_04955</name>
</gene>
<dbReference type="Gene3D" id="3.40.50.740">
    <property type="match status" value="1"/>
</dbReference>
<dbReference type="GO" id="GO:0009061">
    <property type="term" value="P:anaerobic respiration"/>
    <property type="evidence" value="ECO:0007669"/>
    <property type="project" value="TreeGrafter"/>
</dbReference>
<feature type="domain" description="4Fe-4S Mo/W bis-MGD-type" evidence="5">
    <location>
        <begin position="40"/>
        <end position="101"/>
    </location>
</feature>
<evidence type="ECO:0000256" key="2">
    <source>
        <dbReference type="ARBA" id="ARBA00022723"/>
    </source>
</evidence>
<keyword evidence="7" id="KW-1185">Reference proteome</keyword>
<dbReference type="Pfam" id="PF01568">
    <property type="entry name" value="Molydop_binding"/>
    <property type="match status" value="1"/>
</dbReference>
<dbReference type="GO" id="GO:0051539">
    <property type="term" value="F:4 iron, 4 sulfur cluster binding"/>
    <property type="evidence" value="ECO:0007669"/>
    <property type="project" value="InterPro"/>
</dbReference>
<dbReference type="NCBIfam" id="TIGR02166">
    <property type="entry name" value="dmsA_ynfE"/>
    <property type="match status" value="1"/>
</dbReference>
<organism evidence="6 7">
    <name type="scientific">Ferrimonas lipolytica</name>
    <dbReference type="NCBI Taxonomy" id="2724191"/>
    <lineage>
        <taxon>Bacteria</taxon>
        <taxon>Pseudomonadati</taxon>
        <taxon>Pseudomonadota</taxon>
        <taxon>Gammaproteobacteria</taxon>
        <taxon>Alteromonadales</taxon>
        <taxon>Ferrimonadaceae</taxon>
        <taxon>Ferrimonas</taxon>
    </lineage>
</organism>
<dbReference type="GO" id="GO:0043546">
    <property type="term" value="F:molybdopterin cofactor binding"/>
    <property type="evidence" value="ECO:0007669"/>
    <property type="project" value="InterPro"/>
</dbReference>
<dbReference type="InterPro" id="IPR050612">
    <property type="entry name" value="Prok_Mopterin_Oxidored"/>
</dbReference>
<sequence>MQRRDFLKLSASASAVSCITACGSKDSDTPLPQIPEGSNEQVHWYGCSSNCTSICPIKVITEDGVVTRIETDDLIEDSSGNPQHRACLRGRSARQKVLAAERLTVPMKRVGPRGSGEFVEISWEEAYDTIHANLSRILNEYGNEAVYFPNGSGTVFSTMSGQDWYGAGVWGAKLMNLLGGHLGSYYGYSYAGVMEAYYRTFGTVEATGSSMSVAQESDLIFSLGYNPAETSTGGVAGQFQWQKAIDGIETIVVDPRYTDSMLSGSQWVPIRPGTDAALCEALGYEIITNDKADEAFLNKYCVGYDATTMPETADEGADYKSHILGLGPDGTEKTPEYAERITGIPAATIRKLAEKLWSAERPFVVMGYGPNRHANGEQNVRSVMMLPLLLGKVGLPGTNNGVLANTMYSLPWGIGISSGENPVKATIPFYSWLDAVERGIEMTATSHGVRGAEKLNSNIKFIWNHASNTLVNQHGDTYKCAEVLSDESKVEFILVHDINMTSSAKFADILLPDLMDIERDDLMINSGAESVLVIPATSKVKSIADGRSSFEVCLQLAKRFGLETEYAEGRSYREWLAYSYAVTRGFYAGYFPETATQLPEDFETFMAGEPVRLSAVMPNIALQQYIAGDGQAELPTPSGKIEIYSAAMQELADSFELEEGEEIPAIPKYVRTWEGYEDFETKKDYPLQCFGFHSKGRTHSSYHNLSWLRTAYEDAIWMHPQDADNYGVTDGSYALVASKRGTIKIKVKVTPRIIPGVAALPQGMWFKDVNGVDEGGCINTLTSLRTQASGKGNAQHTILVNVKPA</sequence>
<keyword evidence="2" id="KW-0479">Metal-binding</keyword>
<dbReference type="RefSeq" id="WP_168659557.1">
    <property type="nucleotide sequence ID" value="NZ_CP051180.1"/>
</dbReference>
<dbReference type="Proteomes" id="UP000501602">
    <property type="component" value="Chromosome"/>
</dbReference>
<proteinExistence type="inferred from homology"/>
<dbReference type="Pfam" id="PF00384">
    <property type="entry name" value="Molybdopterin"/>
    <property type="match status" value="1"/>
</dbReference>
<comment type="similarity">
    <text evidence="1">Belongs to the prokaryotic molybdopterin-containing oxidoreductase family.</text>
</comment>
<dbReference type="Gene3D" id="3.40.228.10">
    <property type="entry name" value="Dimethylsulfoxide Reductase, domain 2"/>
    <property type="match status" value="1"/>
</dbReference>
<dbReference type="Gene3D" id="3.40.50.12440">
    <property type="match status" value="2"/>
</dbReference>
<evidence type="ECO:0000256" key="3">
    <source>
        <dbReference type="ARBA" id="ARBA00023004"/>
    </source>
</evidence>
<dbReference type="Gene3D" id="2.40.40.20">
    <property type="match status" value="1"/>
</dbReference>
<dbReference type="InterPro" id="IPR006657">
    <property type="entry name" value="MoPterin_dinucl-bd_dom"/>
</dbReference>
<evidence type="ECO:0000256" key="1">
    <source>
        <dbReference type="ARBA" id="ARBA00010312"/>
    </source>
</evidence>
<protein>
    <submittedName>
        <fullName evidence="6">Molybdopterin-dependent oxidoreductase</fullName>
    </submittedName>
</protein>
<evidence type="ECO:0000259" key="5">
    <source>
        <dbReference type="PROSITE" id="PS51669"/>
    </source>
</evidence>
<dbReference type="PANTHER" id="PTHR43742">
    <property type="entry name" value="TRIMETHYLAMINE-N-OXIDE REDUCTASE"/>
    <property type="match status" value="1"/>
</dbReference>
<dbReference type="GO" id="GO:0009389">
    <property type="term" value="F:dimethyl sulfoxide reductase activity"/>
    <property type="evidence" value="ECO:0007669"/>
    <property type="project" value="InterPro"/>
</dbReference>
<dbReference type="GO" id="GO:0030288">
    <property type="term" value="C:outer membrane-bounded periplasmic space"/>
    <property type="evidence" value="ECO:0007669"/>
    <property type="project" value="TreeGrafter"/>
</dbReference>
<dbReference type="KEGG" id="fes:HER31_04955"/>
<keyword evidence="4" id="KW-0411">Iron-sulfur</keyword>
<dbReference type="PANTHER" id="PTHR43742:SF3">
    <property type="entry name" value="DIMETHYL SULFOXIDE REDUCTASE DMSA"/>
    <property type="match status" value="1"/>
</dbReference>